<evidence type="ECO:0000256" key="1">
    <source>
        <dbReference type="SAM" id="Phobius"/>
    </source>
</evidence>
<dbReference type="Proteomes" id="UP001634393">
    <property type="component" value="Unassembled WGS sequence"/>
</dbReference>
<accession>A0ABD3SXW0</accession>
<keyword evidence="1" id="KW-0812">Transmembrane</keyword>
<organism evidence="2 3">
    <name type="scientific">Penstemon smallii</name>
    <dbReference type="NCBI Taxonomy" id="265156"/>
    <lineage>
        <taxon>Eukaryota</taxon>
        <taxon>Viridiplantae</taxon>
        <taxon>Streptophyta</taxon>
        <taxon>Embryophyta</taxon>
        <taxon>Tracheophyta</taxon>
        <taxon>Spermatophyta</taxon>
        <taxon>Magnoliopsida</taxon>
        <taxon>eudicotyledons</taxon>
        <taxon>Gunneridae</taxon>
        <taxon>Pentapetalae</taxon>
        <taxon>asterids</taxon>
        <taxon>lamiids</taxon>
        <taxon>Lamiales</taxon>
        <taxon>Plantaginaceae</taxon>
        <taxon>Cheloneae</taxon>
        <taxon>Penstemon</taxon>
    </lineage>
</organism>
<feature type="transmembrane region" description="Helical" evidence="1">
    <location>
        <begin position="217"/>
        <end position="237"/>
    </location>
</feature>
<dbReference type="PANTHER" id="PTHR36763:SF1">
    <property type="entry name" value="EXPRESSED PROTEIN"/>
    <property type="match status" value="1"/>
</dbReference>
<keyword evidence="1" id="KW-0472">Membrane</keyword>
<feature type="transmembrane region" description="Helical" evidence="1">
    <location>
        <begin position="56"/>
        <end position="75"/>
    </location>
</feature>
<dbReference type="PANTHER" id="PTHR36763">
    <property type="entry name" value="EXPRESSED PROTEIN"/>
    <property type="match status" value="1"/>
</dbReference>
<evidence type="ECO:0000313" key="3">
    <source>
        <dbReference type="Proteomes" id="UP001634393"/>
    </source>
</evidence>
<sequence>MALAIAFFSIPVNTTSSFYSSLKTHRAEFLQLLKVKPNRRIRRELTSSAAMFSDNIVVSDIIATGLSGGIALSLLKSWEQTAKRGIFDQKLNRKLVHVTLGLAFMLCWPMFSSGRQGAILAGLIPGINVIKMLLLGLGIWKDDATVKSMSRFGDHRELLKGPLYYALTISLASAIYWRTSPIAIAAVCNLCAGDGMADIVGRRFGSTKLPYNQNKSIIGSITMASAGFLASIGIAQLRICNYCFLGIGTNQMTVTSSCYLGSAMEYQNSGMLSRDQLLYLFDRFAFLTSQPEVKQRIAEAVNDKQEAVAVTTAIQEEIFVEMGVDPQFGLACLGKVNLVYENDQDLVIRLYGFVAKEEIACEEAELGPEIFEQKMEMQQYLQEQQLEMLKQMRNFHMDDQSAILEKIRQQMEMANFEPEASLLSSEKIQDIVNRRVSPVYQPR</sequence>
<feature type="transmembrane region" description="Helical" evidence="1">
    <location>
        <begin position="95"/>
        <end position="111"/>
    </location>
</feature>
<protein>
    <submittedName>
        <fullName evidence="2">Uncharacterized protein</fullName>
    </submittedName>
</protein>
<keyword evidence="1" id="KW-1133">Transmembrane helix</keyword>
<gene>
    <name evidence="2" type="ORF">ACJIZ3_018278</name>
</gene>
<keyword evidence="3" id="KW-1185">Reference proteome</keyword>
<reference evidence="2 3" key="1">
    <citation type="submission" date="2024-12" db="EMBL/GenBank/DDBJ databases">
        <title>The unique morphological basis and parallel evolutionary history of personate flowers in Penstemon.</title>
        <authorList>
            <person name="Depatie T.H."/>
            <person name="Wessinger C.A."/>
        </authorList>
    </citation>
    <scope>NUCLEOTIDE SEQUENCE [LARGE SCALE GENOMIC DNA]</scope>
    <source>
        <strain evidence="2">WTNN_2</strain>
        <tissue evidence="2">Leaf</tissue>
    </source>
</reference>
<comment type="caution">
    <text evidence="2">The sequence shown here is derived from an EMBL/GenBank/DDBJ whole genome shotgun (WGS) entry which is preliminary data.</text>
</comment>
<dbReference type="AlphaFoldDB" id="A0ABD3SXW0"/>
<evidence type="ECO:0000313" key="2">
    <source>
        <dbReference type="EMBL" id="KAL3829476.1"/>
    </source>
</evidence>
<feature type="transmembrane region" description="Helical" evidence="1">
    <location>
        <begin position="117"/>
        <end position="140"/>
    </location>
</feature>
<proteinExistence type="predicted"/>
<name>A0ABD3SXW0_9LAMI</name>
<dbReference type="EMBL" id="JBJXBP010000005">
    <property type="protein sequence ID" value="KAL3829476.1"/>
    <property type="molecule type" value="Genomic_DNA"/>
</dbReference>